<dbReference type="Gene3D" id="3.40.50.2300">
    <property type="match status" value="1"/>
</dbReference>
<dbReference type="InterPro" id="IPR036388">
    <property type="entry name" value="WH-like_DNA-bd_sf"/>
</dbReference>
<dbReference type="InterPro" id="IPR001867">
    <property type="entry name" value="OmpR/PhoB-type_DNA-bd"/>
</dbReference>
<dbReference type="Pfam" id="PF00486">
    <property type="entry name" value="Trans_reg_C"/>
    <property type="match status" value="1"/>
</dbReference>
<feature type="domain" description="Response regulatory" evidence="6">
    <location>
        <begin position="5"/>
        <end position="118"/>
    </location>
</feature>
<proteinExistence type="predicted"/>
<evidence type="ECO:0000256" key="1">
    <source>
        <dbReference type="ARBA" id="ARBA00023015"/>
    </source>
</evidence>
<dbReference type="RefSeq" id="WP_324717927.1">
    <property type="nucleotide sequence ID" value="NZ_CP141615.1"/>
</dbReference>
<dbReference type="Pfam" id="PF00072">
    <property type="entry name" value="Response_reg"/>
    <property type="match status" value="1"/>
</dbReference>
<dbReference type="PROSITE" id="PS51755">
    <property type="entry name" value="OMPR_PHOB"/>
    <property type="match status" value="1"/>
</dbReference>
<dbReference type="Gene3D" id="1.10.10.10">
    <property type="entry name" value="Winged helix-like DNA-binding domain superfamily/Winged helix DNA-binding domain"/>
    <property type="match status" value="1"/>
</dbReference>
<organism evidence="8 9">
    <name type="scientific">Carboxydichorda subterranea</name>
    <dbReference type="NCBI Taxonomy" id="3109565"/>
    <lineage>
        <taxon>Bacteria</taxon>
        <taxon>Bacillati</taxon>
        <taxon>Bacillota</taxon>
        <taxon>Limnochordia</taxon>
        <taxon>Limnochordales</taxon>
        <taxon>Geochordaceae</taxon>
        <taxon>Carboxydichorda</taxon>
    </lineage>
</organism>
<sequence>MSGARILVIDDEPQIRRLLQVALSAHGYAVVTAETGRDGIAAAATQRPDLVILDLGLPDMSGLDVLREVRGWSRVPVVILSVHGREEEKVAALDAGADDYVTKPFAMGELLARLRVALRHAAGEASSPVLRFGELVIDLPRRMVTLGGREIRLTPTEYDILKLLARHAGKVLTHHQILREVWGAGYDDAHLVRVHVAQLRRKLEPDRMRPRFIRTEPGVGYRLVEPAETGSEAAGGAGAPS</sequence>
<dbReference type="InterPro" id="IPR011006">
    <property type="entry name" value="CheY-like_superfamily"/>
</dbReference>
<evidence type="ECO:0000256" key="2">
    <source>
        <dbReference type="ARBA" id="ARBA00023125"/>
    </source>
</evidence>
<dbReference type="Proteomes" id="UP001332192">
    <property type="component" value="Chromosome"/>
</dbReference>
<keyword evidence="9" id="KW-1185">Reference proteome</keyword>
<dbReference type="SUPFAM" id="SSF52172">
    <property type="entry name" value="CheY-like"/>
    <property type="match status" value="1"/>
</dbReference>
<evidence type="ECO:0000259" key="7">
    <source>
        <dbReference type="PROSITE" id="PS51755"/>
    </source>
</evidence>
<evidence type="ECO:0000256" key="3">
    <source>
        <dbReference type="ARBA" id="ARBA00023163"/>
    </source>
</evidence>
<evidence type="ECO:0000313" key="9">
    <source>
        <dbReference type="Proteomes" id="UP001332192"/>
    </source>
</evidence>
<feature type="modified residue" description="4-aspartylphosphate" evidence="4">
    <location>
        <position position="54"/>
    </location>
</feature>
<feature type="DNA-binding region" description="OmpR/PhoB-type" evidence="5">
    <location>
        <begin position="127"/>
        <end position="225"/>
    </location>
</feature>
<dbReference type="EMBL" id="CP141615">
    <property type="protein sequence ID" value="WRP18654.1"/>
    <property type="molecule type" value="Genomic_DNA"/>
</dbReference>
<dbReference type="InterPro" id="IPR039420">
    <property type="entry name" value="WalR-like"/>
</dbReference>
<evidence type="ECO:0000256" key="4">
    <source>
        <dbReference type="PROSITE-ProRule" id="PRU00169"/>
    </source>
</evidence>
<evidence type="ECO:0000256" key="5">
    <source>
        <dbReference type="PROSITE-ProRule" id="PRU01091"/>
    </source>
</evidence>
<keyword evidence="1" id="KW-0805">Transcription regulation</keyword>
<name>A0ABZ1C0N1_9FIRM</name>
<dbReference type="CDD" id="cd00383">
    <property type="entry name" value="trans_reg_C"/>
    <property type="match status" value="1"/>
</dbReference>
<keyword evidence="3" id="KW-0804">Transcription</keyword>
<dbReference type="CDD" id="cd17620">
    <property type="entry name" value="REC_OmpR_KdpE-like"/>
    <property type="match status" value="1"/>
</dbReference>
<keyword evidence="4" id="KW-0597">Phosphoprotein</keyword>
<protein>
    <submittedName>
        <fullName evidence="8">Response regulator transcription factor</fullName>
    </submittedName>
</protein>
<evidence type="ECO:0000313" key="8">
    <source>
        <dbReference type="EMBL" id="WRP18654.1"/>
    </source>
</evidence>
<evidence type="ECO:0000259" key="6">
    <source>
        <dbReference type="PROSITE" id="PS50110"/>
    </source>
</evidence>
<dbReference type="PANTHER" id="PTHR48111:SF50">
    <property type="entry name" value="KDP OPERON TRANSCRIPTIONAL REGULATORY PROTEIN KDPE"/>
    <property type="match status" value="1"/>
</dbReference>
<dbReference type="PANTHER" id="PTHR48111">
    <property type="entry name" value="REGULATOR OF RPOS"/>
    <property type="match status" value="1"/>
</dbReference>
<dbReference type="SMART" id="SM00448">
    <property type="entry name" value="REC"/>
    <property type="match status" value="1"/>
</dbReference>
<feature type="domain" description="OmpR/PhoB-type" evidence="7">
    <location>
        <begin position="127"/>
        <end position="225"/>
    </location>
</feature>
<dbReference type="Gene3D" id="6.10.250.690">
    <property type="match status" value="1"/>
</dbReference>
<dbReference type="InterPro" id="IPR001789">
    <property type="entry name" value="Sig_transdc_resp-reg_receiver"/>
</dbReference>
<accession>A0ABZ1C0N1</accession>
<reference evidence="8 9" key="1">
    <citation type="journal article" date="2024" name="Front. Microbiol.">
        <title>Novel thermophilic genera Geochorda gen. nov. and Carboxydochorda gen. nov. from the deep terrestrial subsurface reveal the ecophysiological diversity in the class Limnochordia.</title>
        <authorList>
            <person name="Karnachuk O.V."/>
            <person name="Lukina A.P."/>
            <person name="Avakyan M.R."/>
            <person name="Kadnikov V.V."/>
            <person name="Begmatov S."/>
            <person name="Beletsky A.V."/>
            <person name="Vlasova K.G."/>
            <person name="Novikov A.A."/>
            <person name="Shcherbakova V.A."/>
            <person name="Mardanov A.V."/>
            <person name="Ravin N.V."/>
        </authorList>
    </citation>
    <scope>NUCLEOTIDE SEQUENCE [LARGE SCALE GENOMIC DNA]</scope>
    <source>
        <strain evidence="8 9">L945</strain>
    </source>
</reference>
<dbReference type="SMART" id="SM00862">
    <property type="entry name" value="Trans_reg_C"/>
    <property type="match status" value="1"/>
</dbReference>
<gene>
    <name evidence="8" type="ORF">U7230_06550</name>
</gene>
<keyword evidence="2 5" id="KW-0238">DNA-binding</keyword>
<dbReference type="PROSITE" id="PS50110">
    <property type="entry name" value="RESPONSE_REGULATORY"/>
    <property type="match status" value="1"/>
</dbReference>